<feature type="transmembrane region" description="Helical" evidence="13">
    <location>
        <begin position="370"/>
        <end position="389"/>
    </location>
</feature>
<evidence type="ECO:0000313" key="15">
    <source>
        <dbReference type="Proteomes" id="UP000291343"/>
    </source>
</evidence>
<dbReference type="InterPro" id="IPR001873">
    <property type="entry name" value="ENaC"/>
</dbReference>
<evidence type="ECO:0000256" key="8">
    <source>
        <dbReference type="ARBA" id="ARBA00023065"/>
    </source>
</evidence>
<dbReference type="EMBL" id="QKKF02028513">
    <property type="protein sequence ID" value="RZF35379.1"/>
    <property type="molecule type" value="Genomic_DNA"/>
</dbReference>
<keyword evidence="3 12" id="KW-0813">Transport</keyword>
<dbReference type="OrthoDB" id="6628406at2759"/>
<evidence type="ECO:0008006" key="16">
    <source>
        <dbReference type="Google" id="ProtNLM"/>
    </source>
</evidence>
<comment type="caution">
    <text evidence="14">The sequence shown here is derived from an EMBL/GenBank/DDBJ whole genome shotgun (WGS) entry which is preliminary data.</text>
</comment>
<evidence type="ECO:0000256" key="6">
    <source>
        <dbReference type="ARBA" id="ARBA00022989"/>
    </source>
</evidence>
<dbReference type="Gene3D" id="1.10.287.820">
    <property type="entry name" value="Acid-sensing ion channel domain"/>
    <property type="match status" value="1"/>
</dbReference>
<keyword evidence="7" id="KW-0915">Sodium</keyword>
<dbReference type="Pfam" id="PF00858">
    <property type="entry name" value="ASC"/>
    <property type="match status" value="1"/>
</dbReference>
<dbReference type="GO" id="GO:0015280">
    <property type="term" value="F:ligand-gated sodium channel activity"/>
    <property type="evidence" value="ECO:0007669"/>
    <property type="project" value="TreeGrafter"/>
</dbReference>
<protein>
    <recommendedName>
        <fullName evidence="16">Sodium channel protein Nach</fullName>
    </recommendedName>
</protein>
<keyword evidence="11 12" id="KW-0407">Ion channel</keyword>
<evidence type="ECO:0000256" key="13">
    <source>
        <dbReference type="SAM" id="Phobius"/>
    </source>
</evidence>
<proteinExistence type="inferred from homology"/>
<keyword evidence="9 13" id="KW-0472">Membrane</keyword>
<evidence type="ECO:0000256" key="1">
    <source>
        <dbReference type="ARBA" id="ARBA00004141"/>
    </source>
</evidence>
<gene>
    <name evidence="14" type="ORF">LSTR_LSTR009764</name>
</gene>
<name>A0A482WP56_LAOST</name>
<dbReference type="Proteomes" id="UP000291343">
    <property type="component" value="Unassembled WGS sequence"/>
</dbReference>
<evidence type="ECO:0000313" key="14">
    <source>
        <dbReference type="EMBL" id="RZF35379.1"/>
    </source>
</evidence>
<evidence type="ECO:0000256" key="9">
    <source>
        <dbReference type="ARBA" id="ARBA00023136"/>
    </source>
</evidence>
<dbReference type="GO" id="GO:0005886">
    <property type="term" value="C:plasma membrane"/>
    <property type="evidence" value="ECO:0007669"/>
    <property type="project" value="TreeGrafter"/>
</dbReference>
<keyword evidence="10 12" id="KW-0739">Sodium transport</keyword>
<sequence>MIYNSWYRFNTNPTVISLQKDYRTWKTAFPAATVCFADKLDGKIAEHLIRQNLPKATEDEMRYGMSFLYTVANAEYMSLNNFLLFKDDKRLDAADLLKLATQVSVNMTYDARIFDTKIKYLGFLRTLTEMGICYTFGGVLAQSFAYQVSNAKSTYKDFKPPYCSFQNPLCYASIEDLPVNLSYYIHSAYEMPIFGSGGFTVLQNMERDTTFRFLETIASKELRHLMPQQRGCRFLDEPFAGWSIAHYSYNVCMMECRRRVAHEYCQCSPHFYLKNDRYKVCNVEGLACLSRYTKTLLTLKSQGPPFNCACLPNCEDIKFFLDKNTKREWTHPVPPNIRFRWAIEIYSKTRLKRDIIYGFEDLLVSCGGTAAFFLGCSLLTFVEIFYFLVARFTSYVCSRIKKVKIFISRHIRWNE</sequence>
<evidence type="ECO:0000256" key="12">
    <source>
        <dbReference type="RuleBase" id="RU000679"/>
    </source>
</evidence>
<dbReference type="InParanoid" id="A0A482WP56"/>
<evidence type="ECO:0000256" key="4">
    <source>
        <dbReference type="ARBA" id="ARBA00022461"/>
    </source>
</evidence>
<evidence type="ECO:0000256" key="11">
    <source>
        <dbReference type="ARBA" id="ARBA00023303"/>
    </source>
</evidence>
<evidence type="ECO:0000256" key="2">
    <source>
        <dbReference type="ARBA" id="ARBA00007193"/>
    </source>
</evidence>
<dbReference type="Gene3D" id="1.10.287.770">
    <property type="entry name" value="YojJ-like"/>
    <property type="match status" value="1"/>
</dbReference>
<reference evidence="14 15" key="1">
    <citation type="journal article" date="2017" name="Gigascience">
        <title>Genome sequence of the small brown planthopper, Laodelphax striatellus.</title>
        <authorList>
            <person name="Zhu J."/>
            <person name="Jiang F."/>
            <person name="Wang X."/>
            <person name="Yang P."/>
            <person name="Bao Y."/>
            <person name="Zhao W."/>
            <person name="Wang W."/>
            <person name="Lu H."/>
            <person name="Wang Q."/>
            <person name="Cui N."/>
            <person name="Li J."/>
            <person name="Chen X."/>
            <person name="Luo L."/>
            <person name="Yu J."/>
            <person name="Kang L."/>
            <person name="Cui F."/>
        </authorList>
    </citation>
    <scope>NUCLEOTIDE SEQUENCE [LARGE SCALE GENOMIC DNA]</scope>
    <source>
        <strain evidence="14">Lst14</strain>
    </source>
</reference>
<evidence type="ECO:0000256" key="5">
    <source>
        <dbReference type="ARBA" id="ARBA00022692"/>
    </source>
</evidence>
<keyword evidence="8 12" id="KW-0406">Ion transport</keyword>
<comment type="subcellular location">
    <subcellularLocation>
        <location evidence="1">Membrane</location>
        <topology evidence="1">Multi-pass membrane protein</topology>
    </subcellularLocation>
</comment>
<organism evidence="14 15">
    <name type="scientific">Laodelphax striatellus</name>
    <name type="common">Small brown planthopper</name>
    <name type="synonym">Delphax striatella</name>
    <dbReference type="NCBI Taxonomy" id="195883"/>
    <lineage>
        <taxon>Eukaryota</taxon>
        <taxon>Metazoa</taxon>
        <taxon>Ecdysozoa</taxon>
        <taxon>Arthropoda</taxon>
        <taxon>Hexapoda</taxon>
        <taxon>Insecta</taxon>
        <taxon>Pterygota</taxon>
        <taxon>Neoptera</taxon>
        <taxon>Paraneoptera</taxon>
        <taxon>Hemiptera</taxon>
        <taxon>Auchenorrhyncha</taxon>
        <taxon>Fulgoroidea</taxon>
        <taxon>Delphacidae</taxon>
        <taxon>Criomorphinae</taxon>
        <taxon>Laodelphax</taxon>
    </lineage>
</organism>
<keyword evidence="4 12" id="KW-0894">Sodium channel</keyword>
<accession>A0A482WP56</accession>
<evidence type="ECO:0000256" key="10">
    <source>
        <dbReference type="ARBA" id="ARBA00023201"/>
    </source>
</evidence>
<evidence type="ECO:0000256" key="3">
    <source>
        <dbReference type="ARBA" id="ARBA00022448"/>
    </source>
</evidence>
<dbReference type="PANTHER" id="PTHR11690:SF240">
    <property type="entry name" value="PICKPOCKET 25-RELATED"/>
    <property type="match status" value="1"/>
</dbReference>
<evidence type="ECO:0000256" key="7">
    <source>
        <dbReference type="ARBA" id="ARBA00023053"/>
    </source>
</evidence>
<keyword evidence="6 13" id="KW-1133">Transmembrane helix</keyword>
<dbReference type="PANTHER" id="PTHR11690">
    <property type="entry name" value="AMILORIDE-SENSITIVE SODIUM CHANNEL-RELATED"/>
    <property type="match status" value="1"/>
</dbReference>
<dbReference type="AlphaFoldDB" id="A0A482WP56"/>
<comment type="similarity">
    <text evidence="2 12">Belongs to the amiloride-sensitive sodium channel (TC 1.A.6) family.</text>
</comment>
<keyword evidence="15" id="KW-1185">Reference proteome</keyword>
<keyword evidence="5 12" id="KW-0812">Transmembrane</keyword>